<dbReference type="AlphaFoldDB" id="A0A4C1YXC8"/>
<dbReference type="Proteomes" id="UP000299102">
    <property type="component" value="Unassembled WGS sequence"/>
</dbReference>
<evidence type="ECO:0000313" key="2">
    <source>
        <dbReference type="Proteomes" id="UP000299102"/>
    </source>
</evidence>
<organism evidence="1 2">
    <name type="scientific">Eumeta variegata</name>
    <name type="common">Bagworm moth</name>
    <name type="synonym">Eumeta japonica</name>
    <dbReference type="NCBI Taxonomy" id="151549"/>
    <lineage>
        <taxon>Eukaryota</taxon>
        <taxon>Metazoa</taxon>
        <taxon>Ecdysozoa</taxon>
        <taxon>Arthropoda</taxon>
        <taxon>Hexapoda</taxon>
        <taxon>Insecta</taxon>
        <taxon>Pterygota</taxon>
        <taxon>Neoptera</taxon>
        <taxon>Endopterygota</taxon>
        <taxon>Lepidoptera</taxon>
        <taxon>Glossata</taxon>
        <taxon>Ditrysia</taxon>
        <taxon>Tineoidea</taxon>
        <taxon>Psychidae</taxon>
        <taxon>Oiketicinae</taxon>
        <taxon>Eumeta</taxon>
    </lineage>
</organism>
<evidence type="ECO:0008006" key="3">
    <source>
        <dbReference type="Google" id="ProtNLM"/>
    </source>
</evidence>
<evidence type="ECO:0000313" key="1">
    <source>
        <dbReference type="EMBL" id="GBP79057.1"/>
    </source>
</evidence>
<gene>
    <name evidence="1" type="ORF">EVAR_59974_1</name>
</gene>
<reference evidence="1 2" key="1">
    <citation type="journal article" date="2019" name="Commun. Biol.">
        <title>The bagworm genome reveals a unique fibroin gene that provides high tensile strength.</title>
        <authorList>
            <person name="Kono N."/>
            <person name="Nakamura H."/>
            <person name="Ohtoshi R."/>
            <person name="Tomita M."/>
            <person name="Numata K."/>
            <person name="Arakawa K."/>
        </authorList>
    </citation>
    <scope>NUCLEOTIDE SEQUENCE [LARGE SCALE GENOMIC DNA]</scope>
</reference>
<accession>A0A4C1YXC8</accession>
<name>A0A4C1YXC8_EUMVA</name>
<dbReference type="EMBL" id="BGZK01001398">
    <property type="protein sequence ID" value="GBP79057.1"/>
    <property type="molecule type" value="Genomic_DNA"/>
</dbReference>
<comment type="caution">
    <text evidence="1">The sequence shown here is derived from an EMBL/GenBank/DDBJ whole genome shotgun (WGS) entry which is preliminary data.</text>
</comment>
<keyword evidence="2" id="KW-1185">Reference proteome</keyword>
<protein>
    <recommendedName>
        <fullName evidence="3">MD-2-related lipid-recognition domain-containing protein</fullName>
    </recommendedName>
</protein>
<sequence length="168" mass="18997">MGGMNPDEYGPYTIKIKEYEKCKGPKRAECTSYSMTALLGPQEKKVSIEMNVSKSCVLDHCKITSKVYKGNKGKQLVNYNFDKPCQHFAIGPILTTFGNVTKNCALPQGNIKVTLDIIEQIHSFFGTNFFYGEFEFKRNSSRVSCFIKKKTITLLQAMRSRTTLYGFG</sequence>
<dbReference type="OrthoDB" id="7384942at2759"/>
<proteinExistence type="predicted"/>